<dbReference type="STRING" id="658187.LDG_5176"/>
<keyword evidence="2" id="KW-1185">Reference proteome</keyword>
<proteinExistence type="predicted"/>
<gene>
    <name evidence="1" type="ORF">LDG_5176</name>
</gene>
<evidence type="ECO:0000313" key="2">
    <source>
        <dbReference type="Proteomes" id="UP000002770"/>
    </source>
</evidence>
<protein>
    <submittedName>
        <fullName evidence="1">Uncharacterized protein</fullName>
    </submittedName>
</protein>
<sequence length="108" mass="12753">MLYEMEQQINALTQEFASEIKHFEMLLSKKKEFKDKQINFVVQFYPRIIVCNPLSMKLAELIEVYDQLIATLKLLRLAGCFETDQTYFTHMKQKQKLTNQSLSRIISG</sequence>
<accession>G9EJ19</accession>
<dbReference type="EMBL" id="JH413796">
    <property type="protein sequence ID" value="EHL32585.1"/>
    <property type="molecule type" value="Genomic_DNA"/>
</dbReference>
<evidence type="ECO:0000313" key="1">
    <source>
        <dbReference type="EMBL" id="EHL32585.1"/>
    </source>
</evidence>
<name>G9EJ19_9GAMM</name>
<dbReference type="Proteomes" id="UP000002770">
    <property type="component" value="Unassembled WGS sequence"/>
</dbReference>
<organism evidence="1 2">
    <name type="scientific">Legionella drancourtii LLAP12</name>
    <dbReference type="NCBI Taxonomy" id="658187"/>
    <lineage>
        <taxon>Bacteria</taxon>
        <taxon>Pseudomonadati</taxon>
        <taxon>Pseudomonadota</taxon>
        <taxon>Gammaproteobacteria</taxon>
        <taxon>Legionellales</taxon>
        <taxon>Legionellaceae</taxon>
        <taxon>Legionella</taxon>
    </lineage>
</organism>
<dbReference type="eggNOG" id="ENOG5031E2D">
    <property type="taxonomic scope" value="Bacteria"/>
</dbReference>
<dbReference type="InParanoid" id="G9EJ19"/>
<dbReference type="AlphaFoldDB" id="G9EJ19"/>
<dbReference type="HOGENOM" id="CLU_2193640_0_0_6"/>
<reference evidence="1 2" key="1">
    <citation type="journal article" date="2011" name="BMC Genomics">
        <title>Insight into cross-talk between intra-amoebal pathogens.</title>
        <authorList>
            <person name="Gimenez G."/>
            <person name="Bertelli C."/>
            <person name="Moliner C."/>
            <person name="Robert C."/>
            <person name="Raoult D."/>
            <person name="Fournier P.E."/>
            <person name="Greub G."/>
        </authorList>
    </citation>
    <scope>NUCLEOTIDE SEQUENCE [LARGE SCALE GENOMIC DNA]</scope>
    <source>
        <strain evidence="1 2">LLAP12</strain>
    </source>
</reference>